<keyword evidence="5 6" id="KW-0472">Membrane</keyword>
<feature type="transmembrane region" description="Helical" evidence="6">
    <location>
        <begin position="410"/>
        <end position="434"/>
    </location>
</feature>
<name>A0A926I9R4_9FIRM</name>
<evidence type="ECO:0000256" key="5">
    <source>
        <dbReference type="ARBA" id="ARBA00023136"/>
    </source>
</evidence>
<evidence type="ECO:0000256" key="1">
    <source>
        <dbReference type="ARBA" id="ARBA00004141"/>
    </source>
</evidence>
<evidence type="ECO:0000256" key="3">
    <source>
        <dbReference type="ARBA" id="ARBA00022692"/>
    </source>
</evidence>
<evidence type="ECO:0000313" key="7">
    <source>
        <dbReference type="EMBL" id="MBC8568307.1"/>
    </source>
</evidence>
<reference evidence="7" key="1">
    <citation type="submission" date="2020-08" db="EMBL/GenBank/DDBJ databases">
        <title>Genome public.</title>
        <authorList>
            <person name="Liu C."/>
            <person name="Sun Q."/>
        </authorList>
    </citation>
    <scope>NUCLEOTIDE SEQUENCE</scope>
    <source>
        <strain evidence="7">NSJ-24</strain>
    </source>
</reference>
<comment type="caution">
    <text evidence="7">The sequence shown here is derived from an EMBL/GenBank/DDBJ whole genome shotgun (WGS) entry which is preliminary data.</text>
</comment>
<dbReference type="InterPro" id="IPR045225">
    <property type="entry name" value="Uracil/uridine/allantoin_perm"/>
</dbReference>
<dbReference type="RefSeq" id="WP_177268986.1">
    <property type="nucleotide sequence ID" value="NZ_JACRTA010000002.1"/>
</dbReference>
<dbReference type="Gene3D" id="1.10.4160.10">
    <property type="entry name" value="Hydantoin permease"/>
    <property type="match status" value="1"/>
</dbReference>
<dbReference type="Proteomes" id="UP000610862">
    <property type="component" value="Unassembled WGS sequence"/>
</dbReference>
<feature type="transmembrane region" description="Helical" evidence="6">
    <location>
        <begin position="343"/>
        <end position="366"/>
    </location>
</feature>
<proteinExistence type="inferred from homology"/>
<keyword evidence="3 6" id="KW-0812">Transmembrane</keyword>
<keyword evidence="8" id="KW-1185">Reference proteome</keyword>
<dbReference type="PANTHER" id="PTHR30618:SF0">
    <property type="entry name" value="PURINE-URACIL PERMEASE NCS1"/>
    <property type="match status" value="1"/>
</dbReference>
<dbReference type="Pfam" id="PF02133">
    <property type="entry name" value="Transp_cyt_pur"/>
    <property type="match status" value="1"/>
</dbReference>
<accession>A0A926I9R4</accession>
<sequence length="532" mass="58314">MSTYTQVEKNGLFQLTDAARAELISSKYYNEDLAPTSVSQRTWTTYNISMLWVGMAICLPSLTLATGLVTAGISPWLAILNVAIGNLIILIPIQLNSQIGCKYGLSFPGLARLTFGSRGAQIPVLSRAITACGWVSVQAWVGGGAVAAIIGCFIHKFSDQNWTINLPSWGGIQSHSAGTFIGYAIFFAVMTWIAYKGINKIKLIQNIGGPLLLILLVGLFIWSLKIGNDAGFSFAEIMSQKSTLSGKSFAAAYLAGLMGNIAFWAMMSLSIPDFSRYAKSQKAQFKGQLYGMPIPMTFCAFIGAFYAQSATMFNTANGLNQGDPDWYDPFDVISVLYNIDNKIIVLITAIGVMAATLTTCVSANMVAPANGFTNVSPTKISYKRGVLITMFISFFVLQAWWIYGSGNEAYLIWLNAYGSVLAPLAAIFIADYFICKHRRIDVAGLFKGADGRYWYSNGFNPAAIISWAAAFVLPLFTYFGMDGSFWEIINSVSYIWSFIIGFILYVLLMQTKMGKSSYVTSEEHESFTERIL</sequence>
<feature type="transmembrane region" description="Helical" evidence="6">
    <location>
        <begin position="488"/>
        <end position="508"/>
    </location>
</feature>
<evidence type="ECO:0000313" key="8">
    <source>
        <dbReference type="Proteomes" id="UP000610862"/>
    </source>
</evidence>
<organism evidence="7 8">
    <name type="scientific">Lentihominibacter hominis</name>
    <dbReference type="NCBI Taxonomy" id="2763645"/>
    <lineage>
        <taxon>Bacteria</taxon>
        <taxon>Bacillati</taxon>
        <taxon>Bacillota</taxon>
        <taxon>Clostridia</taxon>
        <taxon>Peptostreptococcales</taxon>
        <taxon>Anaerovoracaceae</taxon>
        <taxon>Lentihominibacter</taxon>
    </lineage>
</organism>
<dbReference type="GO" id="GO:0005886">
    <property type="term" value="C:plasma membrane"/>
    <property type="evidence" value="ECO:0007669"/>
    <property type="project" value="TreeGrafter"/>
</dbReference>
<comment type="subcellular location">
    <subcellularLocation>
        <location evidence="1">Membrane</location>
        <topology evidence="1">Multi-pass membrane protein</topology>
    </subcellularLocation>
</comment>
<gene>
    <name evidence="7" type="ORF">H8692_05950</name>
</gene>
<evidence type="ECO:0000256" key="6">
    <source>
        <dbReference type="SAM" id="Phobius"/>
    </source>
</evidence>
<evidence type="ECO:0000256" key="4">
    <source>
        <dbReference type="ARBA" id="ARBA00022989"/>
    </source>
</evidence>
<evidence type="ECO:0000256" key="2">
    <source>
        <dbReference type="ARBA" id="ARBA00008974"/>
    </source>
</evidence>
<dbReference type="EMBL" id="JACRTA010000002">
    <property type="protein sequence ID" value="MBC8568307.1"/>
    <property type="molecule type" value="Genomic_DNA"/>
</dbReference>
<dbReference type="AlphaFoldDB" id="A0A926I9R4"/>
<feature type="transmembrane region" description="Helical" evidence="6">
    <location>
        <begin position="454"/>
        <end position="476"/>
    </location>
</feature>
<feature type="transmembrane region" description="Helical" evidence="6">
    <location>
        <begin position="250"/>
        <end position="269"/>
    </location>
</feature>
<protein>
    <submittedName>
        <fullName evidence="7">Cytosine permease</fullName>
    </submittedName>
</protein>
<dbReference type="PANTHER" id="PTHR30618">
    <property type="entry name" value="NCS1 FAMILY PURINE/PYRIMIDINE TRANSPORTER"/>
    <property type="match status" value="1"/>
</dbReference>
<feature type="transmembrane region" description="Helical" evidence="6">
    <location>
        <begin position="137"/>
        <end position="157"/>
    </location>
</feature>
<dbReference type="GO" id="GO:0015205">
    <property type="term" value="F:nucleobase transmembrane transporter activity"/>
    <property type="evidence" value="ECO:0007669"/>
    <property type="project" value="TreeGrafter"/>
</dbReference>
<comment type="similarity">
    <text evidence="2">Belongs to the purine-cytosine permease (2.A.39) family.</text>
</comment>
<feature type="transmembrane region" description="Helical" evidence="6">
    <location>
        <begin position="76"/>
        <end position="95"/>
    </location>
</feature>
<dbReference type="InterPro" id="IPR001248">
    <property type="entry name" value="Pur-cyt_permease"/>
</dbReference>
<feature type="transmembrane region" description="Helical" evidence="6">
    <location>
        <begin position="50"/>
        <end position="70"/>
    </location>
</feature>
<feature type="transmembrane region" description="Helical" evidence="6">
    <location>
        <begin position="207"/>
        <end position="224"/>
    </location>
</feature>
<feature type="transmembrane region" description="Helical" evidence="6">
    <location>
        <begin position="386"/>
        <end position="404"/>
    </location>
</feature>
<feature type="transmembrane region" description="Helical" evidence="6">
    <location>
        <begin position="289"/>
        <end position="307"/>
    </location>
</feature>
<feature type="transmembrane region" description="Helical" evidence="6">
    <location>
        <begin position="177"/>
        <end position="195"/>
    </location>
</feature>
<keyword evidence="4 6" id="KW-1133">Transmembrane helix</keyword>